<protein>
    <submittedName>
        <fullName evidence="6">ABC transporter ATP-binding protein</fullName>
    </submittedName>
</protein>
<comment type="similarity">
    <text evidence="1">Belongs to the ABC transporter superfamily.</text>
</comment>
<sequence length="305" mass="34114">MEALCLSHVSKSFGRKKVLQDLSFSVPEHSVFGFIGKNGAGKTTAMRLICGLLKADAGDITVYGSSVKKEPVKASCCIGYLPDVPQFYDDMTPYEYLTLCGKISRIPKSVLDSRVTQLLQTVHLTPGPHRIKGFSRGMKQRLGIAQALLHRPKLLICDEPTSALDPSGRKEILDILSSARKETTILFSTHILSDVERICDQTALLHQGGIAFLKTREELRSLRHEADVEICFHTPEDLAEFHRIVPEGRISGSLSLKISRHREHDMLFLMEQLVRHQISVEKIERIRPSLEDLFLKTTGNEGDVS</sequence>
<evidence type="ECO:0000256" key="1">
    <source>
        <dbReference type="ARBA" id="ARBA00005417"/>
    </source>
</evidence>
<keyword evidence="3" id="KW-0547">Nucleotide-binding</keyword>
<dbReference type="EMBL" id="BLYI01000031">
    <property type="protein sequence ID" value="GFO85149.1"/>
    <property type="molecule type" value="Genomic_DNA"/>
</dbReference>
<accession>A0A916VCF8</accession>
<dbReference type="CDD" id="cd03230">
    <property type="entry name" value="ABC_DR_subfamily_A"/>
    <property type="match status" value="1"/>
</dbReference>
<evidence type="ECO:0000313" key="6">
    <source>
        <dbReference type="EMBL" id="GFO85149.1"/>
    </source>
</evidence>
<comment type="caution">
    <text evidence="6">The sequence shown here is derived from an EMBL/GenBank/DDBJ whole genome shotgun (WGS) entry which is preliminary data.</text>
</comment>
<organism evidence="6 7">
    <name type="scientific">Anaerostipes butyraticus</name>
    <dbReference type="NCBI Taxonomy" id="645466"/>
    <lineage>
        <taxon>Bacteria</taxon>
        <taxon>Bacillati</taxon>
        <taxon>Bacillota</taxon>
        <taxon>Clostridia</taxon>
        <taxon>Lachnospirales</taxon>
        <taxon>Lachnospiraceae</taxon>
        <taxon>Anaerostipes</taxon>
    </lineage>
</organism>
<dbReference type="InterPro" id="IPR003439">
    <property type="entry name" value="ABC_transporter-like_ATP-bd"/>
</dbReference>
<reference evidence="6" key="1">
    <citation type="submission" date="2020-06" db="EMBL/GenBank/DDBJ databases">
        <title>Characterization of fructooligosaccharide metabolism and fructooligosaccharide-degrading enzymes in human commensal butyrate producers.</title>
        <authorList>
            <person name="Tanno H."/>
            <person name="Fujii T."/>
            <person name="Hirano K."/>
            <person name="Maeno S."/>
            <person name="Tonozuka T."/>
            <person name="Sakamoto M."/>
            <person name="Ohkuma M."/>
            <person name="Tochio T."/>
            <person name="Endo A."/>
        </authorList>
    </citation>
    <scope>NUCLEOTIDE SEQUENCE</scope>
    <source>
        <strain evidence="6">JCM 17466</strain>
    </source>
</reference>
<name>A0A916VCF8_9FIRM</name>
<keyword evidence="2" id="KW-0813">Transport</keyword>
<dbReference type="Gene3D" id="3.40.50.300">
    <property type="entry name" value="P-loop containing nucleotide triphosphate hydrolases"/>
    <property type="match status" value="1"/>
</dbReference>
<gene>
    <name evidence="6" type="ORF">ANBU17_14960</name>
</gene>
<dbReference type="Proteomes" id="UP000613208">
    <property type="component" value="Unassembled WGS sequence"/>
</dbReference>
<dbReference type="SUPFAM" id="SSF52540">
    <property type="entry name" value="P-loop containing nucleoside triphosphate hydrolases"/>
    <property type="match status" value="1"/>
</dbReference>
<dbReference type="GO" id="GO:0005524">
    <property type="term" value="F:ATP binding"/>
    <property type="evidence" value="ECO:0007669"/>
    <property type="project" value="UniProtKB-KW"/>
</dbReference>
<evidence type="ECO:0000256" key="4">
    <source>
        <dbReference type="ARBA" id="ARBA00022840"/>
    </source>
</evidence>
<dbReference type="Pfam" id="PF00005">
    <property type="entry name" value="ABC_tran"/>
    <property type="match status" value="1"/>
</dbReference>
<dbReference type="InterPro" id="IPR003593">
    <property type="entry name" value="AAA+_ATPase"/>
</dbReference>
<evidence type="ECO:0000256" key="3">
    <source>
        <dbReference type="ARBA" id="ARBA00022741"/>
    </source>
</evidence>
<dbReference type="GO" id="GO:0016887">
    <property type="term" value="F:ATP hydrolysis activity"/>
    <property type="evidence" value="ECO:0007669"/>
    <property type="project" value="InterPro"/>
</dbReference>
<dbReference type="InterPro" id="IPR027417">
    <property type="entry name" value="P-loop_NTPase"/>
</dbReference>
<dbReference type="PROSITE" id="PS50893">
    <property type="entry name" value="ABC_TRANSPORTER_2"/>
    <property type="match status" value="1"/>
</dbReference>
<keyword evidence="4 6" id="KW-0067">ATP-binding</keyword>
<dbReference type="PANTHER" id="PTHR43335">
    <property type="entry name" value="ABC TRANSPORTER, ATP-BINDING PROTEIN"/>
    <property type="match status" value="1"/>
</dbReference>
<feature type="domain" description="ABC transporter" evidence="5">
    <location>
        <begin position="4"/>
        <end position="232"/>
    </location>
</feature>
<evidence type="ECO:0000256" key="2">
    <source>
        <dbReference type="ARBA" id="ARBA00022448"/>
    </source>
</evidence>
<evidence type="ECO:0000259" key="5">
    <source>
        <dbReference type="PROSITE" id="PS50893"/>
    </source>
</evidence>
<dbReference type="PANTHER" id="PTHR43335:SF4">
    <property type="entry name" value="ABC TRANSPORTER, ATP-BINDING PROTEIN"/>
    <property type="match status" value="1"/>
</dbReference>
<proteinExistence type="inferred from homology"/>
<dbReference type="SMART" id="SM00382">
    <property type="entry name" value="AAA"/>
    <property type="match status" value="1"/>
</dbReference>
<keyword evidence="7" id="KW-1185">Reference proteome</keyword>
<dbReference type="RefSeq" id="WP_201310855.1">
    <property type="nucleotide sequence ID" value="NZ_BLYI01000031.1"/>
</dbReference>
<dbReference type="AlphaFoldDB" id="A0A916VCF8"/>
<evidence type="ECO:0000313" key="7">
    <source>
        <dbReference type="Proteomes" id="UP000613208"/>
    </source>
</evidence>